<gene>
    <name evidence="1" type="ORF">VFH_III020600</name>
</gene>
<organism evidence="1 2">
    <name type="scientific">Vicia faba</name>
    <name type="common">Broad bean</name>
    <name type="synonym">Faba vulgaris</name>
    <dbReference type="NCBI Taxonomy" id="3906"/>
    <lineage>
        <taxon>Eukaryota</taxon>
        <taxon>Viridiplantae</taxon>
        <taxon>Streptophyta</taxon>
        <taxon>Embryophyta</taxon>
        <taxon>Tracheophyta</taxon>
        <taxon>Spermatophyta</taxon>
        <taxon>Magnoliopsida</taxon>
        <taxon>eudicotyledons</taxon>
        <taxon>Gunneridae</taxon>
        <taxon>Pentapetalae</taxon>
        <taxon>rosids</taxon>
        <taxon>fabids</taxon>
        <taxon>Fabales</taxon>
        <taxon>Fabaceae</taxon>
        <taxon>Papilionoideae</taxon>
        <taxon>50 kb inversion clade</taxon>
        <taxon>NPAAA clade</taxon>
        <taxon>Hologalegina</taxon>
        <taxon>IRL clade</taxon>
        <taxon>Fabeae</taxon>
        <taxon>Vicia</taxon>
    </lineage>
</organism>
<accession>A0AAV0ZXE5</accession>
<evidence type="ECO:0000313" key="2">
    <source>
        <dbReference type="Proteomes" id="UP001157006"/>
    </source>
</evidence>
<evidence type="ECO:0000313" key="1">
    <source>
        <dbReference type="EMBL" id="CAI8602013.1"/>
    </source>
</evidence>
<reference evidence="1 2" key="1">
    <citation type="submission" date="2023-01" db="EMBL/GenBank/DDBJ databases">
        <authorList>
            <person name="Kreplak J."/>
        </authorList>
    </citation>
    <scope>NUCLEOTIDE SEQUENCE [LARGE SCALE GENOMIC DNA]</scope>
</reference>
<proteinExistence type="predicted"/>
<protein>
    <submittedName>
        <fullName evidence="1">Uncharacterized protein</fullName>
    </submittedName>
</protein>
<dbReference type="EMBL" id="OX451738">
    <property type="protein sequence ID" value="CAI8602013.1"/>
    <property type="molecule type" value="Genomic_DNA"/>
</dbReference>
<keyword evidence="2" id="KW-1185">Reference proteome</keyword>
<sequence length="118" mass="13683">MARDIKMDEDQFCSSPYSIGKLQFSRLVDIGRGMLAMIWWLKFDRRNFHQVAAEGAFPVPNTGMKTFHDHLFFFEQFLYLHQPQSTKEIPSMIIFSSLNSSSISINPKAQKKFFAQAL</sequence>
<dbReference type="Proteomes" id="UP001157006">
    <property type="component" value="Chromosome 3"/>
</dbReference>
<name>A0AAV0ZXE5_VICFA</name>
<dbReference type="AlphaFoldDB" id="A0AAV0ZXE5"/>